<evidence type="ECO:0000313" key="1">
    <source>
        <dbReference type="EMBL" id="KAL0468131.1"/>
    </source>
</evidence>
<proteinExistence type="predicted"/>
<organism evidence="1 2">
    <name type="scientific">Neurospora intermedia</name>
    <dbReference type="NCBI Taxonomy" id="5142"/>
    <lineage>
        <taxon>Eukaryota</taxon>
        <taxon>Fungi</taxon>
        <taxon>Dikarya</taxon>
        <taxon>Ascomycota</taxon>
        <taxon>Pezizomycotina</taxon>
        <taxon>Sordariomycetes</taxon>
        <taxon>Sordariomycetidae</taxon>
        <taxon>Sordariales</taxon>
        <taxon>Sordariaceae</taxon>
        <taxon>Neurospora</taxon>
    </lineage>
</organism>
<reference evidence="1 2" key="1">
    <citation type="submission" date="2023-09" db="EMBL/GenBank/DDBJ databases">
        <title>Multi-omics analysis of a traditional fermented food reveals byproduct-associated fungal strains for waste-to-food upcycling.</title>
        <authorList>
            <consortium name="Lawrence Berkeley National Laboratory"/>
            <person name="Rekdal V.M."/>
            <person name="Villalobos-Escobedo J.M."/>
            <person name="Rodriguez-Valeron N."/>
            <person name="Garcia M.O."/>
            <person name="Vasquez D.P."/>
            <person name="Damayanti I."/>
            <person name="Sorensen P.M."/>
            <person name="Baidoo E.E."/>
            <person name="De Carvalho A.C."/>
            <person name="Riley R."/>
            <person name="Lipzen A."/>
            <person name="He G."/>
            <person name="Yan M."/>
            <person name="Haridas S."/>
            <person name="Daum C."/>
            <person name="Yoshinaga Y."/>
            <person name="Ng V."/>
            <person name="Grigoriev I.V."/>
            <person name="Munk R."/>
            <person name="Nuraida L."/>
            <person name="Wijaya C.H."/>
            <person name="Morales P.-C."/>
            <person name="Keasling J.D."/>
        </authorList>
    </citation>
    <scope>NUCLEOTIDE SEQUENCE [LARGE SCALE GENOMIC DNA]</scope>
    <source>
        <strain evidence="1 2">FGSC 2613</strain>
    </source>
</reference>
<evidence type="ECO:0000313" key="2">
    <source>
        <dbReference type="Proteomes" id="UP001451303"/>
    </source>
</evidence>
<gene>
    <name evidence="1" type="ORF">QR685DRAFT_447160</name>
</gene>
<name>A0ABR3D609_NEUIN</name>
<sequence>HISYSYHVNKKADVCWVYYFEKALNIWKPKKDILAKKVVSPVLVLSLIIL</sequence>
<comment type="caution">
    <text evidence="1">The sequence shown here is derived from an EMBL/GenBank/DDBJ whole genome shotgun (WGS) entry which is preliminary data.</text>
</comment>
<dbReference type="Proteomes" id="UP001451303">
    <property type="component" value="Unassembled WGS sequence"/>
</dbReference>
<dbReference type="EMBL" id="JAVLET010000007">
    <property type="protein sequence ID" value="KAL0468131.1"/>
    <property type="molecule type" value="Genomic_DNA"/>
</dbReference>
<keyword evidence="2" id="KW-1185">Reference proteome</keyword>
<accession>A0ABR3D609</accession>
<feature type="non-terminal residue" evidence="1">
    <location>
        <position position="1"/>
    </location>
</feature>
<protein>
    <submittedName>
        <fullName evidence="1">Uncharacterized protein</fullName>
    </submittedName>
</protein>